<dbReference type="EMBL" id="JAOPJF010000023">
    <property type="protein sequence ID" value="KAK1145610.1"/>
    <property type="molecule type" value="Genomic_DNA"/>
</dbReference>
<keyword evidence="2" id="KW-1185">Reference proteome</keyword>
<accession>A0ACC3B672</accession>
<evidence type="ECO:0000313" key="2">
    <source>
        <dbReference type="Proteomes" id="UP001177260"/>
    </source>
</evidence>
<name>A0ACC3B672_9EURO</name>
<organism evidence="1 2">
    <name type="scientific">Aspergillus melleus</name>
    <dbReference type="NCBI Taxonomy" id="138277"/>
    <lineage>
        <taxon>Eukaryota</taxon>
        <taxon>Fungi</taxon>
        <taxon>Dikarya</taxon>
        <taxon>Ascomycota</taxon>
        <taxon>Pezizomycotina</taxon>
        <taxon>Eurotiomycetes</taxon>
        <taxon>Eurotiomycetidae</taxon>
        <taxon>Eurotiales</taxon>
        <taxon>Aspergillaceae</taxon>
        <taxon>Aspergillus</taxon>
        <taxon>Aspergillus subgen. Circumdati</taxon>
    </lineage>
</organism>
<dbReference type="Proteomes" id="UP001177260">
    <property type="component" value="Unassembled WGS sequence"/>
</dbReference>
<reference evidence="1 2" key="1">
    <citation type="journal article" date="2023" name="ACS Omega">
        <title>Identification of the Neoaspergillic Acid Biosynthesis Gene Cluster by Establishing an In Vitro CRISPR-Ribonucleoprotein Genetic System in Aspergillus melleus.</title>
        <authorList>
            <person name="Yuan B."/>
            <person name="Grau M.F."/>
            <person name="Murata R.M."/>
            <person name="Torok T."/>
            <person name="Venkateswaran K."/>
            <person name="Stajich J.E."/>
            <person name="Wang C.C.C."/>
        </authorList>
    </citation>
    <scope>NUCLEOTIDE SEQUENCE [LARGE SCALE GENOMIC DNA]</scope>
    <source>
        <strain evidence="1 2">IMV 1140</strain>
    </source>
</reference>
<proteinExistence type="predicted"/>
<protein>
    <submittedName>
        <fullName evidence="1">Uncharacterized protein</fullName>
    </submittedName>
</protein>
<gene>
    <name evidence="1" type="ORF">N8T08_004169</name>
</gene>
<sequence length="138" mass="13999">MSSSIMRISPMAARLAAAHSSVRTTTPSLAVGLNRSISSTPRMQKGPVEAAKDTLKKADSTISGAAVKGIEKGQEATGKIKEATGTAGSKGQELKGEAQDVAGKGKGKAEEAFGDAKGKTKEAYGEAKGKAKETFGSS</sequence>
<evidence type="ECO:0000313" key="1">
    <source>
        <dbReference type="EMBL" id="KAK1145610.1"/>
    </source>
</evidence>
<comment type="caution">
    <text evidence="1">The sequence shown here is derived from an EMBL/GenBank/DDBJ whole genome shotgun (WGS) entry which is preliminary data.</text>
</comment>